<dbReference type="RefSeq" id="WP_311723431.1">
    <property type="nucleotide sequence ID" value="NZ_JAVRFD010000004.1"/>
</dbReference>
<evidence type="ECO:0000256" key="2">
    <source>
        <dbReference type="SAM" id="Phobius"/>
    </source>
</evidence>
<dbReference type="EMBL" id="JAVRFD010000004">
    <property type="protein sequence ID" value="MDT0543056.1"/>
    <property type="molecule type" value="Genomic_DNA"/>
</dbReference>
<dbReference type="Proteomes" id="UP001180754">
    <property type="component" value="Unassembled WGS sequence"/>
</dbReference>
<keyword evidence="2" id="KW-0472">Membrane</keyword>
<sequence length="231" mass="24580">MTAAEQRSAASANGAAPNGPAANGSSAHGVSANGSSAHGTSANGASPPGRGTAGERSGDGGRRPRRRWLKAVVVFLLITIPAGYLVISALQSRDSGEEKQENASANGLTTGWPSKVQRRIYDVWIPSYSADVAFYETNSWKTSALYVQFVTSVQGLDRFLVGLGTDRAELKGGRITIDADDARKVGWKLGGDEDWAGMVLKQKEPQPELEITVDLDNRRHPKVYVVSTVTP</sequence>
<evidence type="ECO:0000313" key="3">
    <source>
        <dbReference type="EMBL" id="MDT0543056.1"/>
    </source>
</evidence>
<protein>
    <recommendedName>
        <fullName evidence="5">Sugar kinase</fullName>
    </recommendedName>
</protein>
<reference evidence="3" key="1">
    <citation type="submission" date="2024-05" db="EMBL/GenBank/DDBJ databases">
        <title>30 novel species of actinomycetes from the DSMZ collection.</title>
        <authorList>
            <person name="Nouioui I."/>
        </authorList>
    </citation>
    <scope>NUCLEOTIDE SEQUENCE</scope>
    <source>
        <strain evidence="3">DSM 41529</strain>
    </source>
</reference>
<feature type="transmembrane region" description="Helical" evidence="2">
    <location>
        <begin position="71"/>
        <end position="90"/>
    </location>
</feature>
<gene>
    <name evidence="3" type="ORF">RND15_10015</name>
</gene>
<evidence type="ECO:0000313" key="4">
    <source>
        <dbReference type="Proteomes" id="UP001180754"/>
    </source>
</evidence>
<proteinExistence type="predicted"/>
<evidence type="ECO:0000256" key="1">
    <source>
        <dbReference type="SAM" id="MobiDB-lite"/>
    </source>
</evidence>
<feature type="compositionally biased region" description="Polar residues" evidence="1">
    <location>
        <begin position="32"/>
        <end position="44"/>
    </location>
</feature>
<name>A0ABU2XC35_9ACTN</name>
<accession>A0ABU2XC35</accession>
<comment type="caution">
    <text evidence="3">The sequence shown here is derived from an EMBL/GenBank/DDBJ whole genome shotgun (WGS) entry which is preliminary data.</text>
</comment>
<feature type="region of interest" description="Disordered" evidence="1">
    <location>
        <begin position="1"/>
        <end position="63"/>
    </location>
</feature>
<evidence type="ECO:0008006" key="5">
    <source>
        <dbReference type="Google" id="ProtNLM"/>
    </source>
</evidence>
<keyword evidence="2" id="KW-0812">Transmembrane</keyword>
<keyword evidence="2" id="KW-1133">Transmembrane helix</keyword>
<organism evidence="3 4">
    <name type="scientific">Streptomyces lonegramiae</name>
    <dbReference type="NCBI Taxonomy" id="3075524"/>
    <lineage>
        <taxon>Bacteria</taxon>
        <taxon>Bacillati</taxon>
        <taxon>Actinomycetota</taxon>
        <taxon>Actinomycetes</taxon>
        <taxon>Kitasatosporales</taxon>
        <taxon>Streptomycetaceae</taxon>
        <taxon>Streptomyces</taxon>
    </lineage>
</organism>
<keyword evidence="4" id="KW-1185">Reference proteome</keyword>
<feature type="compositionally biased region" description="Low complexity" evidence="1">
    <location>
        <begin position="8"/>
        <end position="27"/>
    </location>
</feature>